<dbReference type="GO" id="GO:0006351">
    <property type="term" value="P:DNA-templated transcription"/>
    <property type="evidence" value="ECO:0007669"/>
    <property type="project" value="InterPro"/>
</dbReference>
<evidence type="ECO:0000256" key="2">
    <source>
        <dbReference type="SAM" id="MobiDB-lite"/>
    </source>
</evidence>
<dbReference type="AlphaFoldDB" id="A0A9P3G819"/>
<accession>A0A9P3G819</accession>
<proteinExistence type="predicted"/>
<gene>
    <name evidence="4" type="ORF">PsYK624_058840</name>
</gene>
<dbReference type="Proteomes" id="UP000703269">
    <property type="component" value="Unassembled WGS sequence"/>
</dbReference>
<comment type="caution">
    <text evidence="4">The sequence shown here is derived from an EMBL/GenBank/DDBJ whole genome shotgun (WGS) entry which is preliminary data.</text>
</comment>
<keyword evidence="1" id="KW-0539">Nucleus</keyword>
<feature type="region of interest" description="Disordered" evidence="2">
    <location>
        <begin position="84"/>
        <end position="107"/>
    </location>
</feature>
<feature type="domain" description="Xylanolytic transcriptional activator regulatory" evidence="3">
    <location>
        <begin position="325"/>
        <end position="398"/>
    </location>
</feature>
<dbReference type="EMBL" id="BPQB01000014">
    <property type="protein sequence ID" value="GJE89777.1"/>
    <property type="molecule type" value="Genomic_DNA"/>
</dbReference>
<dbReference type="OrthoDB" id="4456959at2759"/>
<reference evidence="4 5" key="1">
    <citation type="submission" date="2021-08" db="EMBL/GenBank/DDBJ databases">
        <title>Draft Genome Sequence of Phanerochaete sordida strain YK-624.</title>
        <authorList>
            <person name="Mori T."/>
            <person name="Dohra H."/>
            <person name="Suzuki T."/>
            <person name="Kawagishi H."/>
            <person name="Hirai H."/>
        </authorList>
    </citation>
    <scope>NUCLEOTIDE SEQUENCE [LARGE SCALE GENOMIC DNA]</scope>
    <source>
        <strain evidence="4 5">YK-624</strain>
    </source>
</reference>
<name>A0A9P3G819_9APHY</name>
<protein>
    <submittedName>
        <fullName evidence="4">Fungal specific transcription factor domain-containing protein</fullName>
    </submittedName>
</protein>
<dbReference type="PANTHER" id="PTHR46910:SF38">
    <property type="entry name" value="ZN(2)-C6 FUNGAL-TYPE DOMAIN-CONTAINING PROTEIN"/>
    <property type="match status" value="1"/>
</dbReference>
<dbReference type="CDD" id="cd22249">
    <property type="entry name" value="UDM1_RNF168_RNF169-like"/>
    <property type="match status" value="1"/>
</dbReference>
<evidence type="ECO:0000259" key="3">
    <source>
        <dbReference type="SMART" id="SM00906"/>
    </source>
</evidence>
<sequence>MSMWRGRSALAPATDAGGARVRDGSEEQGKSCSTCVSLQQICTWTQSAEQRKKRLVDTEEYIKSLEAEVAKLRLLVVELQTKLDEKKSTSPPSSMVGSPISSPYTRHSSDAEDLLVKQYDTTDETLLEGFRAMNITDNRHFRFLGRSSHFPLMKAAFDMKREFNADNANAQVGGGNAVAVNMPHRRQQFWLHVFDFLPRDPPYTDFPEPTLLNELIDNYFRTIHYELPLLHEPSFRHGLASGLHREDEGFGAIVLLVCALGARFSNNPATLPPDAQSWQLAGWQWFDQVRSMRRLMPMNTTTPADVQVAALAAAYVSTLALQYTNSSLIGHGLRIAQDLGVHRRMTYGAMSPLEGEMRKRAFWCLIVMDRGMSVCLGRPCSIQEEDFDLDYPLEVDDEYWLAQDPQNAFKQPPGKPSYVSHLNWYLKLTEISARALRTLYSLQASKLLEDPDNAQQLVADFDSELNNWLASLPEHLKYDPTREDVPFAVQAASLQAAYHNLRIFIHRPFITMPREVPLPIPSLMICTNAARSCIQVLERYFALAGPVHIYQYHIGSMFQAALILLLHTWQKMRAGIAIDVSTEFMHVNKALRVFSSLETYWDVAGRSWDILRDMLSVVQARHQQLARTTSPQQASSSTSFEPSVLSLPTDALLAEGYSPSTYRGPPAGFAPPAPPTVAQTAPAQAGSWYPSLAPAAPTAGQSDFALAQQSADPDLDAIFADLLPTLGYDSAGGMQPYFGAGPLFDAGATEGVSGMFGGGFGSGWDPRLGGGAA</sequence>
<dbReference type="CDD" id="cd12148">
    <property type="entry name" value="fungal_TF_MHR"/>
    <property type="match status" value="1"/>
</dbReference>
<evidence type="ECO:0000256" key="1">
    <source>
        <dbReference type="ARBA" id="ARBA00023242"/>
    </source>
</evidence>
<dbReference type="PANTHER" id="PTHR46910">
    <property type="entry name" value="TRANSCRIPTION FACTOR PDR1"/>
    <property type="match status" value="1"/>
</dbReference>
<evidence type="ECO:0000313" key="5">
    <source>
        <dbReference type="Proteomes" id="UP000703269"/>
    </source>
</evidence>
<feature type="region of interest" description="Disordered" evidence="2">
    <location>
        <begin position="1"/>
        <end position="29"/>
    </location>
</feature>
<dbReference type="InterPro" id="IPR050987">
    <property type="entry name" value="AtrR-like"/>
</dbReference>
<evidence type="ECO:0000313" key="4">
    <source>
        <dbReference type="EMBL" id="GJE89777.1"/>
    </source>
</evidence>
<feature type="compositionally biased region" description="Polar residues" evidence="2">
    <location>
        <begin position="89"/>
        <end position="106"/>
    </location>
</feature>
<keyword evidence="5" id="KW-1185">Reference proteome</keyword>
<dbReference type="InterPro" id="IPR007219">
    <property type="entry name" value="XnlR_reg_dom"/>
</dbReference>
<dbReference type="GO" id="GO:0003677">
    <property type="term" value="F:DNA binding"/>
    <property type="evidence" value="ECO:0007669"/>
    <property type="project" value="InterPro"/>
</dbReference>
<dbReference type="GO" id="GO:0008270">
    <property type="term" value="F:zinc ion binding"/>
    <property type="evidence" value="ECO:0007669"/>
    <property type="project" value="InterPro"/>
</dbReference>
<feature type="compositionally biased region" description="Basic and acidic residues" evidence="2">
    <location>
        <begin position="20"/>
        <end position="29"/>
    </location>
</feature>
<dbReference type="GO" id="GO:0003700">
    <property type="term" value="F:DNA-binding transcription factor activity"/>
    <property type="evidence" value="ECO:0007669"/>
    <property type="project" value="InterPro"/>
</dbReference>
<dbReference type="Pfam" id="PF04082">
    <property type="entry name" value="Fungal_trans"/>
    <property type="match status" value="1"/>
</dbReference>
<organism evidence="4 5">
    <name type="scientific">Phanerochaete sordida</name>
    <dbReference type="NCBI Taxonomy" id="48140"/>
    <lineage>
        <taxon>Eukaryota</taxon>
        <taxon>Fungi</taxon>
        <taxon>Dikarya</taxon>
        <taxon>Basidiomycota</taxon>
        <taxon>Agaricomycotina</taxon>
        <taxon>Agaricomycetes</taxon>
        <taxon>Polyporales</taxon>
        <taxon>Phanerochaetaceae</taxon>
        <taxon>Phanerochaete</taxon>
    </lineage>
</organism>
<dbReference type="SMART" id="SM00906">
    <property type="entry name" value="Fungal_trans"/>
    <property type="match status" value="1"/>
</dbReference>